<keyword evidence="3 8" id="KW-0812">Transmembrane</keyword>
<dbReference type="GO" id="GO:0016887">
    <property type="term" value="F:ATP hydrolysis activity"/>
    <property type="evidence" value="ECO:0007669"/>
    <property type="project" value="InterPro"/>
</dbReference>
<keyword evidence="4" id="KW-0547">Nucleotide-binding</keyword>
<dbReference type="PANTHER" id="PTHR11384">
    <property type="entry name" value="ATP-BINDING CASSETTE, SUB-FAMILY D MEMBER"/>
    <property type="match status" value="1"/>
</dbReference>
<dbReference type="AlphaFoldDB" id="A0A3G9GH98"/>
<sequence>MNTLRQFWQLAAPYWRSRHNWQAWLLLLAILGMGLILVQMNVWLNFWNKDFYDALGALDTPRIYPLLGRYCLLISAAVVVAVALDWVRKLLILRWREAMTRQLVDAWLAEHAFYRLGLYGEPDNPDQRIAEDVNLLVTDSIDLLRSLVSAVAKLLSFVFILWQLSSKLTLPWGDGQLVVPGYLLWFALGYALFGALLTHWIGGELTRLNVQQQQREADLRSTLRHQREHAEQIALYGGEPWARRQVADDFAGVAANWYRLMQRERNLGLFSTSYNYINSMVPLFAALPAFLSKSLTLGGLMQVNSAFMQVSNALSWFVRAYDELARWSASVQRLHRFVTSLDAAHCQDRQPSAEASSNTRLSLQQLQVCYPDGSPMLQTLNREVAHSQWVRLDGPSGLGKSTLIRTLAGIWPYYRGQHDTHPQVLILPQQPYLFHASLAQLLSYPALQPWPEQQLRDGLVAMGLAAWTERLHEVADWGRVLSGGEQQRVSLLRAMLQRPAVLILDEATNQLDEPSAHACLRTLRQVLPDTTVIAVTHQPVLHDLFNDVIQLSR</sequence>
<proteinExistence type="predicted"/>
<dbReference type="InterPro" id="IPR011527">
    <property type="entry name" value="ABC1_TM_dom"/>
</dbReference>
<evidence type="ECO:0000256" key="1">
    <source>
        <dbReference type="ARBA" id="ARBA00004651"/>
    </source>
</evidence>
<name>A0A3G9GH98_9NEIS</name>
<protein>
    <submittedName>
        <fullName evidence="11">SbmA protein</fullName>
    </submittedName>
</protein>
<keyword evidence="2" id="KW-0813">Transport</keyword>
<evidence type="ECO:0000259" key="10">
    <source>
        <dbReference type="PROSITE" id="PS50929"/>
    </source>
</evidence>
<dbReference type="SUPFAM" id="SSF52540">
    <property type="entry name" value="P-loop containing nucleoside triphosphate hydrolases"/>
    <property type="match status" value="1"/>
</dbReference>
<dbReference type="Proteomes" id="UP000198290">
    <property type="component" value="Chromosome"/>
</dbReference>
<dbReference type="Gene3D" id="1.20.1560.10">
    <property type="entry name" value="ABC transporter type 1, transmembrane domain"/>
    <property type="match status" value="1"/>
</dbReference>
<accession>A0A3G9GH98</accession>
<keyword evidence="7 8" id="KW-0472">Membrane</keyword>
<dbReference type="Pfam" id="PF00005">
    <property type="entry name" value="ABC_tran"/>
    <property type="match status" value="1"/>
</dbReference>
<dbReference type="InterPro" id="IPR027417">
    <property type="entry name" value="P-loop_NTPase"/>
</dbReference>
<evidence type="ECO:0000256" key="7">
    <source>
        <dbReference type="ARBA" id="ARBA00023136"/>
    </source>
</evidence>
<dbReference type="EMBL" id="AP018823">
    <property type="protein sequence ID" value="BBF87240.1"/>
    <property type="molecule type" value="Genomic_DNA"/>
</dbReference>
<keyword evidence="6 8" id="KW-1133">Transmembrane helix</keyword>
<keyword evidence="12" id="KW-1185">Reference proteome</keyword>
<dbReference type="KEGG" id="amah:DLM_3655"/>
<dbReference type="InterPro" id="IPR036640">
    <property type="entry name" value="ABC1_TM_sf"/>
</dbReference>
<dbReference type="InterPro" id="IPR050835">
    <property type="entry name" value="ABC_transporter_sub-D"/>
</dbReference>
<evidence type="ECO:0000256" key="3">
    <source>
        <dbReference type="ARBA" id="ARBA00022692"/>
    </source>
</evidence>
<dbReference type="Gene3D" id="3.40.50.300">
    <property type="entry name" value="P-loop containing nucleotide triphosphate hydrolases"/>
    <property type="match status" value="1"/>
</dbReference>
<evidence type="ECO:0000313" key="12">
    <source>
        <dbReference type="Proteomes" id="UP000198290"/>
    </source>
</evidence>
<reference evidence="12" key="1">
    <citation type="journal article" date="2017" name="Biotechnol. Biofuels">
        <title>Evaluation of environmental bacterial communities as a factor affecting the growth of duckweed Lemna minor.</title>
        <authorList>
            <person name="Ishizawa H."/>
            <person name="Kuroda M."/>
            <person name="Morikawa M."/>
            <person name="Ike M."/>
        </authorList>
    </citation>
    <scope>NUCLEOTIDE SEQUENCE [LARGE SCALE GENOMIC DNA]</scope>
    <source>
        <strain evidence="12">H3</strain>
    </source>
</reference>
<dbReference type="PANTHER" id="PTHR11384:SF59">
    <property type="entry name" value="LYSOSOMAL COBALAMIN TRANSPORTER ABCD4"/>
    <property type="match status" value="1"/>
</dbReference>
<dbReference type="GO" id="GO:0005886">
    <property type="term" value="C:plasma membrane"/>
    <property type="evidence" value="ECO:0007669"/>
    <property type="project" value="UniProtKB-SubCell"/>
</dbReference>
<feature type="domain" description="ABC transmembrane type-1" evidence="10">
    <location>
        <begin position="24"/>
        <end position="326"/>
    </location>
</feature>
<evidence type="ECO:0000259" key="9">
    <source>
        <dbReference type="PROSITE" id="PS50893"/>
    </source>
</evidence>
<keyword evidence="5" id="KW-0067">ATP-binding</keyword>
<evidence type="ECO:0000256" key="4">
    <source>
        <dbReference type="ARBA" id="ARBA00022741"/>
    </source>
</evidence>
<dbReference type="InterPro" id="IPR003439">
    <property type="entry name" value="ABC_transporter-like_ATP-bd"/>
</dbReference>
<reference evidence="11 12" key="2">
    <citation type="journal article" date="2017" name="Genome Announc.">
        <title>Draft genome sequence of Aquitalea magnusonii strain H3, a plant growth-promoting bacterium of duckweed Lemna minor.</title>
        <authorList>
            <person name="Ishizawa H."/>
            <person name="Kuroda M."/>
            <person name="Ike M."/>
        </authorList>
    </citation>
    <scope>NUCLEOTIDE SEQUENCE [LARGE SCALE GENOMIC DNA]</scope>
    <source>
        <strain evidence="11 12">H3</strain>
    </source>
</reference>
<feature type="transmembrane region" description="Helical" evidence="8">
    <location>
        <begin position="67"/>
        <end position="87"/>
    </location>
</feature>
<dbReference type="PROSITE" id="PS50893">
    <property type="entry name" value="ABC_TRANSPORTER_2"/>
    <property type="match status" value="1"/>
</dbReference>
<evidence type="ECO:0000313" key="11">
    <source>
        <dbReference type="EMBL" id="BBF87240.1"/>
    </source>
</evidence>
<evidence type="ECO:0000256" key="5">
    <source>
        <dbReference type="ARBA" id="ARBA00022840"/>
    </source>
</evidence>
<feature type="transmembrane region" description="Helical" evidence="8">
    <location>
        <begin position="267"/>
        <end position="291"/>
    </location>
</feature>
<dbReference type="PROSITE" id="PS50929">
    <property type="entry name" value="ABC_TM1F"/>
    <property type="match status" value="1"/>
</dbReference>
<evidence type="ECO:0000256" key="6">
    <source>
        <dbReference type="ARBA" id="ARBA00022989"/>
    </source>
</evidence>
<evidence type="ECO:0000256" key="8">
    <source>
        <dbReference type="SAM" id="Phobius"/>
    </source>
</evidence>
<feature type="transmembrane region" description="Helical" evidence="8">
    <location>
        <begin position="182"/>
        <end position="202"/>
    </location>
</feature>
<feature type="transmembrane region" description="Helical" evidence="8">
    <location>
        <begin position="21"/>
        <end position="47"/>
    </location>
</feature>
<dbReference type="SUPFAM" id="SSF90123">
    <property type="entry name" value="ABC transporter transmembrane region"/>
    <property type="match status" value="1"/>
</dbReference>
<dbReference type="InterPro" id="IPR017871">
    <property type="entry name" value="ABC_transporter-like_CS"/>
</dbReference>
<evidence type="ECO:0000256" key="2">
    <source>
        <dbReference type="ARBA" id="ARBA00022448"/>
    </source>
</evidence>
<feature type="transmembrane region" description="Helical" evidence="8">
    <location>
        <begin position="143"/>
        <end position="162"/>
    </location>
</feature>
<dbReference type="GO" id="GO:0140359">
    <property type="term" value="F:ABC-type transporter activity"/>
    <property type="evidence" value="ECO:0007669"/>
    <property type="project" value="InterPro"/>
</dbReference>
<dbReference type="GO" id="GO:0005524">
    <property type="term" value="F:ATP binding"/>
    <property type="evidence" value="ECO:0007669"/>
    <property type="project" value="UniProtKB-KW"/>
</dbReference>
<comment type="subcellular location">
    <subcellularLocation>
        <location evidence="1">Cell membrane</location>
        <topology evidence="1">Multi-pass membrane protein</topology>
    </subcellularLocation>
</comment>
<dbReference type="OrthoDB" id="9810134at2"/>
<dbReference type="RefSeq" id="WP_089086403.1">
    <property type="nucleotide sequence ID" value="NZ_AP018823.1"/>
</dbReference>
<organism evidence="11 12">
    <name type="scientific">Aquitalea magnusonii</name>
    <dbReference type="NCBI Taxonomy" id="332411"/>
    <lineage>
        <taxon>Bacteria</taxon>
        <taxon>Pseudomonadati</taxon>
        <taxon>Pseudomonadota</taxon>
        <taxon>Betaproteobacteria</taxon>
        <taxon>Neisseriales</taxon>
        <taxon>Chromobacteriaceae</taxon>
        <taxon>Aquitalea</taxon>
    </lineage>
</organism>
<dbReference type="Pfam" id="PF06472">
    <property type="entry name" value="ABC_membrane_2"/>
    <property type="match status" value="1"/>
</dbReference>
<dbReference type="PROSITE" id="PS00211">
    <property type="entry name" value="ABC_TRANSPORTER_1"/>
    <property type="match status" value="1"/>
</dbReference>
<gene>
    <name evidence="11" type="ORF">DLM_3655</name>
</gene>
<reference evidence="12" key="3">
    <citation type="journal article" date="2017" name="Plant Physiol. Biochem.">
        <title>Differential oxidative and antioxidative response of duckweed Lemna minor toward plant growth promoting/inhibiting bacteria.</title>
        <authorList>
            <person name="Ishizawa H."/>
            <person name="Kuroda M."/>
            <person name="Morikawa M."/>
            <person name="Ike M."/>
        </authorList>
    </citation>
    <scope>NUCLEOTIDE SEQUENCE [LARGE SCALE GENOMIC DNA]</scope>
    <source>
        <strain evidence="12">H3</strain>
    </source>
</reference>
<feature type="domain" description="ABC transporter" evidence="9">
    <location>
        <begin position="361"/>
        <end position="553"/>
    </location>
</feature>